<dbReference type="EMBL" id="JBHSWH010000001">
    <property type="protein sequence ID" value="MFC6706314.1"/>
    <property type="molecule type" value="Genomic_DNA"/>
</dbReference>
<organism evidence="2 3">
    <name type="scientific">Flexivirga alba</name>
    <dbReference type="NCBI Taxonomy" id="702742"/>
    <lineage>
        <taxon>Bacteria</taxon>
        <taxon>Bacillati</taxon>
        <taxon>Actinomycetota</taxon>
        <taxon>Actinomycetes</taxon>
        <taxon>Micrococcales</taxon>
        <taxon>Dermacoccaceae</taxon>
        <taxon>Flexivirga</taxon>
    </lineage>
</organism>
<feature type="transmembrane region" description="Helical" evidence="1">
    <location>
        <begin position="79"/>
        <end position="104"/>
    </location>
</feature>
<name>A0ABW2AHC3_9MICO</name>
<feature type="transmembrane region" description="Helical" evidence="1">
    <location>
        <begin position="48"/>
        <end position="67"/>
    </location>
</feature>
<dbReference type="RefSeq" id="WP_382402251.1">
    <property type="nucleotide sequence ID" value="NZ_JBHSWH010000001.1"/>
</dbReference>
<dbReference type="Proteomes" id="UP001596298">
    <property type="component" value="Unassembled WGS sequence"/>
</dbReference>
<reference evidence="3" key="1">
    <citation type="journal article" date="2019" name="Int. J. Syst. Evol. Microbiol.">
        <title>The Global Catalogue of Microorganisms (GCM) 10K type strain sequencing project: providing services to taxonomists for standard genome sequencing and annotation.</title>
        <authorList>
            <consortium name="The Broad Institute Genomics Platform"/>
            <consortium name="The Broad Institute Genome Sequencing Center for Infectious Disease"/>
            <person name="Wu L."/>
            <person name="Ma J."/>
        </authorList>
    </citation>
    <scope>NUCLEOTIDE SEQUENCE [LARGE SCALE GENOMIC DNA]</scope>
    <source>
        <strain evidence="3">CCUG 58127</strain>
    </source>
</reference>
<keyword evidence="1" id="KW-0812">Transmembrane</keyword>
<keyword evidence="1" id="KW-1133">Transmembrane helix</keyword>
<keyword evidence="1" id="KW-0472">Membrane</keyword>
<evidence type="ECO:0000313" key="2">
    <source>
        <dbReference type="EMBL" id="MFC6706314.1"/>
    </source>
</evidence>
<keyword evidence="3" id="KW-1185">Reference proteome</keyword>
<sequence>MTEPAERVRVQRRRSAAPDVAAMSEEIDAQSMLGEALLRSLMRTQLRLAAVVLVLLAVTLGSLPLIFDLLPGIRRLHVLGIPLPWLLLGVLVYPVLLGLGWFYVRYAERNEAGFVRLISADHSEPPIADR</sequence>
<gene>
    <name evidence="2" type="ORF">ACFQDH_13865</name>
</gene>
<comment type="caution">
    <text evidence="2">The sequence shown here is derived from an EMBL/GenBank/DDBJ whole genome shotgun (WGS) entry which is preliminary data.</text>
</comment>
<protein>
    <recommendedName>
        <fullName evidence="4">DUF485 domain-containing protein</fullName>
    </recommendedName>
</protein>
<accession>A0ABW2AHC3</accession>
<evidence type="ECO:0000313" key="3">
    <source>
        <dbReference type="Proteomes" id="UP001596298"/>
    </source>
</evidence>
<evidence type="ECO:0000256" key="1">
    <source>
        <dbReference type="SAM" id="Phobius"/>
    </source>
</evidence>
<proteinExistence type="predicted"/>
<evidence type="ECO:0008006" key="4">
    <source>
        <dbReference type="Google" id="ProtNLM"/>
    </source>
</evidence>